<dbReference type="EMBL" id="LCZJ02000037">
    <property type="protein sequence ID" value="KTD84052.1"/>
    <property type="molecule type" value="Genomic_DNA"/>
</dbReference>
<dbReference type="RefSeq" id="WP_060626124.1">
    <property type="nucleotide sequence ID" value="NZ_LCZJ02000037.1"/>
</dbReference>
<sequence length="432" mass="49310">MAMNEPSTVLMIELLSLEHEQAGYQIEIGLTRDIGYARRMLTIDEFTYEQLNALAPYFGERMRLSLYPKWDPFRNSYYSTLIIMNQTFSETMYFACSEYYVSQLLQLKQEDDPHVQEEIAVETTPPSIHPARKLRKRKSKRPIGRLALQSIMFACLIVVLLSLRMGGQDMDRAEGLEGPSLGASAEEIDQIVSLPFIPPIGKIETAPIQQDESEPTPEPSKPAPEPSEPPQEQTKRYEEYKLTGDKYKYSLPKGYVALSFDDGPSKYTKEIVDILVEHEVAATFLFVGNKVARNVEAVKYANEHQMTIGSHSWDHSKMTDNGVKENQNNLAKANQVLEQITQSPITVFRPPYGAINDKLAAKVTEQQMKVLLWNRDSEDWRRKTPEDVIQFVHHTDPSGGVYLFHEKKITVEALPAIIQYLQGKNMKFVIFK</sequence>
<proteinExistence type="predicted"/>
<dbReference type="CDD" id="cd10917">
    <property type="entry name" value="CE4_NodB_like_6s_7s"/>
    <property type="match status" value="1"/>
</dbReference>
<dbReference type="SUPFAM" id="SSF88713">
    <property type="entry name" value="Glycoside hydrolase/deacetylase"/>
    <property type="match status" value="1"/>
</dbReference>
<dbReference type="InterPro" id="IPR011330">
    <property type="entry name" value="Glyco_hydro/deAcase_b/a-brl"/>
</dbReference>
<accession>A0A0W1ARV5</accession>
<dbReference type="GO" id="GO:0016810">
    <property type="term" value="F:hydrolase activity, acting on carbon-nitrogen (but not peptide) bonds"/>
    <property type="evidence" value="ECO:0007669"/>
    <property type="project" value="InterPro"/>
</dbReference>
<dbReference type="InterPro" id="IPR002509">
    <property type="entry name" value="NODB_dom"/>
</dbReference>
<dbReference type="AlphaFoldDB" id="A0A0W1ARV5"/>
<dbReference type="Proteomes" id="UP000054709">
    <property type="component" value="Unassembled WGS sequence"/>
</dbReference>
<keyword evidence="5" id="KW-1185">Reference proteome</keyword>
<protein>
    <recommendedName>
        <fullName evidence="3">NodB homology domain-containing protein</fullName>
    </recommendedName>
</protein>
<dbReference type="OrthoDB" id="9812065at2"/>
<keyword evidence="2" id="KW-0812">Transmembrane</keyword>
<feature type="transmembrane region" description="Helical" evidence="2">
    <location>
        <begin position="143"/>
        <end position="163"/>
    </location>
</feature>
<evidence type="ECO:0000313" key="4">
    <source>
        <dbReference type="EMBL" id="KTD84052.1"/>
    </source>
</evidence>
<comment type="caution">
    <text evidence="4">The sequence shown here is derived from an EMBL/GenBank/DDBJ whole genome shotgun (WGS) entry which is preliminary data.</text>
</comment>
<dbReference type="InterPro" id="IPR050248">
    <property type="entry name" value="Polysacc_deacetylase_ArnD"/>
</dbReference>
<reference evidence="4 5" key="1">
    <citation type="journal article" date="2015" name="Int. Biodeterior. Biodegradation">
        <title>Physiological and genetic screening methods for the isolation of methyl tert-butyl ether-degrading bacteria for bioremediation purposes.</title>
        <authorList>
            <person name="Guisado I.M."/>
            <person name="Purswani J."/>
            <person name="Gonzalez Lopez J."/>
            <person name="Pozo C."/>
        </authorList>
    </citation>
    <scope>NUCLEOTIDE SEQUENCE [LARGE SCALE GENOMIC DNA]</scope>
    <source>
        <strain evidence="4 5">SH7</strain>
    </source>
</reference>
<feature type="domain" description="NodB homology" evidence="3">
    <location>
        <begin position="254"/>
        <end position="429"/>
    </location>
</feature>
<evidence type="ECO:0000259" key="3">
    <source>
        <dbReference type="PROSITE" id="PS51677"/>
    </source>
</evidence>
<keyword evidence="2" id="KW-1133">Transmembrane helix</keyword>
<dbReference type="GO" id="GO:0005975">
    <property type="term" value="P:carbohydrate metabolic process"/>
    <property type="evidence" value="ECO:0007669"/>
    <property type="project" value="InterPro"/>
</dbReference>
<gene>
    <name evidence="4" type="ORF">UQ64_28235</name>
</gene>
<evidence type="ECO:0000256" key="1">
    <source>
        <dbReference type="SAM" id="MobiDB-lite"/>
    </source>
</evidence>
<name>A0A0W1ARV5_9BACL</name>
<evidence type="ECO:0000313" key="5">
    <source>
        <dbReference type="Proteomes" id="UP000054709"/>
    </source>
</evidence>
<dbReference type="PANTHER" id="PTHR10587">
    <property type="entry name" value="GLYCOSYL TRANSFERASE-RELATED"/>
    <property type="match status" value="1"/>
</dbReference>
<dbReference type="PROSITE" id="PS51677">
    <property type="entry name" value="NODB"/>
    <property type="match status" value="1"/>
</dbReference>
<evidence type="ECO:0000256" key="2">
    <source>
        <dbReference type="SAM" id="Phobius"/>
    </source>
</evidence>
<dbReference type="Gene3D" id="3.20.20.370">
    <property type="entry name" value="Glycoside hydrolase/deacetylase"/>
    <property type="match status" value="1"/>
</dbReference>
<feature type="region of interest" description="Disordered" evidence="1">
    <location>
        <begin position="207"/>
        <end position="235"/>
    </location>
</feature>
<feature type="compositionally biased region" description="Pro residues" evidence="1">
    <location>
        <begin position="216"/>
        <end position="229"/>
    </location>
</feature>
<keyword evidence="2" id="KW-0472">Membrane</keyword>
<organism evidence="4 5">
    <name type="scientific">Paenibacillus etheri</name>
    <dbReference type="NCBI Taxonomy" id="1306852"/>
    <lineage>
        <taxon>Bacteria</taxon>
        <taxon>Bacillati</taxon>
        <taxon>Bacillota</taxon>
        <taxon>Bacilli</taxon>
        <taxon>Bacillales</taxon>
        <taxon>Paenibacillaceae</taxon>
        <taxon>Paenibacillus</taxon>
    </lineage>
</organism>
<dbReference type="Pfam" id="PF01522">
    <property type="entry name" value="Polysacc_deac_1"/>
    <property type="match status" value="1"/>
</dbReference>